<comment type="similarity">
    <text evidence="3">Belongs to the fructosamine kinase family.</text>
</comment>
<evidence type="ECO:0000256" key="3">
    <source>
        <dbReference type="PIRNR" id="PIRNR006221"/>
    </source>
</evidence>
<dbReference type="Pfam" id="PF03881">
    <property type="entry name" value="Fructosamin_kin"/>
    <property type="match status" value="1"/>
</dbReference>
<dbReference type="PANTHER" id="PTHR12149:SF8">
    <property type="entry name" value="PROTEIN-RIBULOSAMINE 3-KINASE"/>
    <property type="match status" value="1"/>
</dbReference>
<dbReference type="GO" id="GO:0016301">
    <property type="term" value="F:kinase activity"/>
    <property type="evidence" value="ECO:0007669"/>
    <property type="project" value="UniProtKB-UniRule"/>
</dbReference>
<dbReference type="PANTHER" id="PTHR12149">
    <property type="entry name" value="FRUCTOSAMINE 3 KINASE-RELATED PROTEIN"/>
    <property type="match status" value="1"/>
</dbReference>
<dbReference type="InterPro" id="IPR016477">
    <property type="entry name" value="Fructo-/Ketosamine-3-kinase"/>
</dbReference>
<organism evidence="4 5">
    <name type="scientific">Rhodotorula paludigena</name>
    <dbReference type="NCBI Taxonomy" id="86838"/>
    <lineage>
        <taxon>Eukaryota</taxon>
        <taxon>Fungi</taxon>
        <taxon>Dikarya</taxon>
        <taxon>Basidiomycota</taxon>
        <taxon>Pucciniomycotina</taxon>
        <taxon>Microbotryomycetes</taxon>
        <taxon>Sporidiobolales</taxon>
        <taxon>Sporidiobolaceae</taxon>
        <taxon>Rhodotorula</taxon>
    </lineage>
</organism>
<protein>
    <recommendedName>
        <fullName evidence="1">protein-ribulosamine 3-kinase</fullName>
        <ecNumber evidence="1">2.7.1.172</ecNumber>
    </recommendedName>
</protein>
<keyword evidence="5" id="KW-1185">Reference proteome</keyword>
<evidence type="ECO:0000313" key="4">
    <source>
        <dbReference type="EMBL" id="GJN88892.1"/>
    </source>
</evidence>
<keyword evidence="3" id="KW-0418">Kinase</keyword>
<evidence type="ECO:0000313" key="5">
    <source>
        <dbReference type="Proteomes" id="UP001342314"/>
    </source>
</evidence>
<comment type="catalytic activity">
    <reaction evidence="2">
        <text>N(6)-D-ribulosyl-L-lysyl-[protein] + ATP = N(6)-(3-O-phospho-D-ribulosyl)-L-lysyl-[protein] + ADP + H(+)</text>
        <dbReference type="Rhea" id="RHEA:48432"/>
        <dbReference type="Rhea" id="RHEA-COMP:12103"/>
        <dbReference type="Rhea" id="RHEA-COMP:12104"/>
        <dbReference type="ChEBI" id="CHEBI:15378"/>
        <dbReference type="ChEBI" id="CHEBI:30616"/>
        <dbReference type="ChEBI" id="CHEBI:90418"/>
        <dbReference type="ChEBI" id="CHEBI:90420"/>
        <dbReference type="ChEBI" id="CHEBI:456216"/>
        <dbReference type="EC" id="2.7.1.172"/>
    </reaction>
    <physiologicalReaction direction="left-to-right" evidence="2">
        <dbReference type="Rhea" id="RHEA:48433"/>
    </physiologicalReaction>
</comment>
<dbReference type="AlphaFoldDB" id="A0AAV5GHR3"/>
<reference evidence="4 5" key="1">
    <citation type="submission" date="2021-12" db="EMBL/GenBank/DDBJ databases">
        <title>High titer production of polyol ester of fatty acids by Rhodotorula paludigena BS15 towards product separation-free biomass refinery.</title>
        <authorList>
            <person name="Mano J."/>
            <person name="Ono H."/>
            <person name="Tanaka T."/>
            <person name="Naito K."/>
            <person name="Sushida H."/>
            <person name="Ike M."/>
            <person name="Tokuyasu K."/>
            <person name="Kitaoka M."/>
        </authorList>
    </citation>
    <scope>NUCLEOTIDE SEQUENCE [LARGE SCALE GENOMIC DNA]</scope>
    <source>
        <strain evidence="4 5">BS15</strain>
    </source>
</reference>
<dbReference type="EC" id="2.7.1.172" evidence="1"/>
<dbReference type="PIRSF" id="PIRSF006221">
    <property type="entry name" value="Ketosamine-3-kinase"/>
    <property type="match status" value="1"/>
</dbReference>
<comment type="caution">
    <text evidence="4">The sequence shown here is derived from an EMBL/GenBank/DDBJ whole genome shotgun (WGS) entry which is preliminary data.</text>
</comment>
<dbReference type="GO" id="GO:0102193">
    <property type="term" value="F:protein-ribulosamine 3-kinase activity"/>
    <property type="evidence" value="ECO:0007669"/>
    <property type="project" value="UniProtKB-EC"/>
</dbReference>
<proteinExistence type="inferred from homology"/>
<dbReference type="Gene3D" id="3.90.1200.10">
    <property type="match status" value="1"/>
</dbReference>
<keyword evidence="3" id="KW-0808">Transferase</keyword>
<dbReference type="EMBL" id="BQKY01000004">
    <property type="protein sequence ID" value="GJN88892.1"/>
    <property type="molecule type" value="Genomic_DNA"/>
</dbReference>
<dbReference type="InterPro" id="IPR011009">
    <property type="entry name" value="Kinase-like_dom_sf"/>
</dbReference>
<accession>A0AAV5GHR3</accession>
<dbReference type="Proteomes" id="UP001342314">
    <property type="component" value="Unassembled WGS sequence"/>
</dbReference>
<sequence length="295" mass="32909">MSVPQHVFDLLAPLHKPNTTFTRSGDRISSSTSSQEYLYKTERAGRAATQLVGEAQSLKAMNEACAEIAPRLVGRGQHDGEEWMLSEWHQLSSIPKSEQARLGEMLAQMHLASTPEGQRFGFPVPTCCGATEQDNTPEESWGEFFGKRRIGDMCERIGDKELSRLGSEVQTRVIPHLLGKLDVKASILHGDLWSGNARFSKDRSSPIIFDPSSYYGHSEADLGITRMFGGFSPAFYEAYHARVPKTEPVDEYEQRLQLYEAYHHLNHTLMFGGSYKSGAKGLLGGLLRWADDRGL</sequence>
<gene>
    <name evidence="4" type="ORF">Rhopal_001863-T1</name>
</gene>
<dbReference type="SUPFAM" id="SSF56112">
    <property type="entry name" value="Protein kinase-like (PK-like)"/>
    <property type="match status" value="1"/>
</dbReference>
<name>A0AAV5GHR3_9BASI</name>
<evidence type="ECO:0000256" key="2">
    <source>
        <dbReference type="ARBA" id="ARBA00048655"/>
    </source>
</evidence>
<evidence type="ECO:0000256" key="1">
    <source>
        <dbReference type="ARBA" id="ARBA00011961"/>
    </source>
</evidence>